<protein>
    <recommendedName>
        <fullName evidence="4">HTH araC/xylS-type domain-containing protein</fullName>
    </recommendedName>
</protein>
<reference evidence="5 6" key="1">
    <citation type="submission" date="2016-10" db="EMBL/GenBank/DDBJ databases">
        <title>The Draft Genome Sequence of Actinokineospora bangkokensis 44EHWT reveals the biosynthetic pathway of antifungal compounds Thailandins with unusual extender unit butylmalonyl-CoA.</title>
        <authorList>
            <person name="Greule A."/>
            <person name="Intra B."/>
            <person name="Flemming S."/>
            <person name="Rommel M.G."/>
            <person name="Panbangred W."/>
            <person name="Bechthold A."/>
        </authorList>
    </citation>
    <scope>NUCLEOTIDE SEQUENCE [LARGE SCALE GENOMIC DNA]</scope>
    <source>
        <strain evidence="5 6">44EHW</strain>
    </source>
</reference>
<dbReference type="STRING" id="1193682.BJP25_09680"/>
<name>A0A1Q9LSB9_9PSEU</name>
<dbReference type="GO" id="GO:0003700">
    <property type="term" value="F:DNA-binding transcription factor activity"/>
    <property type="evidence" value="ECO:0007669"/>
    <property type="project" value="InterPro"/>
</dbReference>
<dbReference type="PANTHER" id="PTHR46796:SF15">
    <property type="entry name" value="BLL1074 PROTEIN"/>
    <property type="match status" value="1"/>
</dbReference>
<dbReference type="OrthoDB" id="9815799at2"/>
<evidence type="ECO:0000256" key="1">
    <source>
        <dbReference type="ARBA" id="ARBA00023015"/>
    </source>
</evidence>
<comment type="caution">
    <text evidence="5">The sequence shown here is derived from an EMBL/GenBank/DDBJ whole genome shotgun (WGS) entry which is preliminary data.</text>
</comment>
<keyword evidence="3" id="KW-0804">Transcription</keyword>
<keyword evidence="2" id="KW-0238">DNA-binding</keyword>
<evidence type="ECO:0000256" key="3">
    <source>
        <dbReference type="ARBA" id="ARBA00023163"/>
    </source>
</evidence>
<dbReference type="AlphaFoldDB" id="A0A1Q9LSB9"/>
<proteinExistence type="predicted"/>
<accession>A0A1Q9LSB9</accession>
<sequence>MPRAGVDCVWSRTGGGEQVRVLPDACADVLWHRETGTLRLAGPDTTAQLTTSEPGTLVGIRFPTLHGPLGLPASAVRDARVPLADVWTPHRAKALADRLARTPDTRAAQLLLLAEFESTPDPLATALRALARRTGAVAEMAADLGYSPRQLRRHAHTTFGYGPKTLHRVLRFTAALDRARAGVPLAEVAQVTGYTDQAHLAKDVRALAGTTLTSLLRGGGRSGGAGAGSPG</sequence>
<dbReference type="PANTHER" id="PTHR46796">
    <property type="entry name" value="HTH-TYPE TRANSCRIPTIONAL ACTIVATOR RHAS-RELATED"/>
    <property type="match status" value="1"/>
</dbReference>
<dbReference type="InterPro" id="IPR050204">
    <property type="entry name" value="AraC_XylS_family_regulators"/>
</dbReference>
<dbReference type="Gene3D" id="1.10.10.60">
    <property type="entry name" value="Homeodomain-like"/>
    <property type="match status" value="1"/>
</dbReference>
<dbReference type="EMBL" id="MKQR01000006">
    <property type="protein sequence ID" value="OLR94909.1"/>
    <property type="molecule type" value="Genomic_DNA"/>
</dbReference>
<dbReference type="InterPro" id="IPR018060">
    <property type="entry name" value="HTH_AraC"/>
</dbReference>
<dbReference type="Pfam" id="PF12833">
    <property type="entry name" value="HTH_18"/>
    <property type="match status" value="1"/>
</dbReference>
<feature type="domain" description="HTH araC/xylS-type" evidence="4">
    <location>
        <begin position="121"/>
        <end position="218"/>
    </location>
</feature>
<keyword evidence="6" id="KW-1185">Reference proteome</keyword>
<dbReference type="PROSITE" id="PS01124">
    <property type="entry name" value="HTH_ARAC_FAMILY_2"/>
    <property type="match status" value="1"/>
</dbReference>
<evidence type="ECO:0000313" key="5">
    <source>
        <dbReference type="EMBL" id="OLR94909.1"/>
    </source>
</evidence>
<evidence type="ECO:0000313" key="6">
    <source>
        <dbReference type="Proteomes" id="UP000186040"/>
    </source>
</evidence>
<evidence type="ECO:0000259" key="4">
    <source>
        <dbReference type="PROSITE" id="PS01124"/>
    </source>
</evidence>
<evidence type="ECO:0000256" key="2">
    <source>
        <dbReference type="ARBA" id="ARBA00023125"/>
    </source>
</evidence>
<keyword evidence="1" id="KW-0805">Transcription regulation</keyword>
<gene>
    <name evidence="5" type="ORF">BJP25_09680</name>
</gene>
<dbReference type="Proteomes" id="UP000186040">
    <property type="component" value="Unassembled WGS sequence"/>
</dbReference>
<dbReference type="SMART" id="SM00342">
    <property type="entry name" value="HTH_ARAC"/>
    <property type="match status" value="1"/>
</dbReference>
<dbReference type="GO" id="GO:0043565">
    <property type="term" value="F:sequence-specific DNA binding"/>
    <property type="evidence" value="ECO:0007669"/>
    <property type="project" value="InterPro"/>
</dbReference>
<organism evidence="5 6">
    <name type="scientific">Actinokineospora bangkokensis</name>
    <dbReference type="NCBI Taxonomy" id="1193682"/>
    <lineage>
        <taxon>Bacteria</taxon>
        <taxon>Bacillati</taxon>
        <taxon>Actinomycetota</taxon>
        <taxon>Actinomycetes</taxon>
        <taxon>Pseudonocardiales</taxon>
        <taxon>Pseudonocardiaceae</taxon>
        <taxon>Actinokineospora</taxon>
    </lineage>
</organism>